<name>A0ABP6QID5_9ACTN</name>
<dbReference type="InterPro" id="IPR036890">
    <property type="entry name" value="HATPase_C_sf"/>
</dbReference>
<dbReference type="CDD" id="cd16936">
    <property type="entry name" value="HATPase_RsbW-like"/>
    <property type="match status" value="1"/>
</dbReference>
<keyword evidence="1" id="KW-0723">Serine/threonine-protein kinase</keyword>
<keyword evidence="4" id="KW-1185">Reference proteome</keyword>
<evidence type="ECO:0000313" key="3">
    <source>
        <dbReference type="EMBL" id="GAA3233045.1"/>
    </source>
</evidence>
<dbReference type="InterPro" id="IPR050267">
    <property type="entry name" value="Anti-sigma-factor_SerPK"/>
</dbReference>
<proteinExistence type="predicted"/>
<dbReference type="InterPro" id="IPR003594">
    <property type="entry name" value="HATPase_dom"/>
</dbReference>
<keyword evidence="1" id="KW-0808">Transferase</keyword>
<feature type="domain" description="Histidine kinase/HSP90-like ATPase" evidence="2">
    <location>
        <begin position="26"/>
        <end position="115"/>
    </location>
</feature>
<reference evidence="4" key="1">
    <citation type="journal article" date="2019" name="Int. J. Syst. Evol. Microbiol.">
        <title>The Global Catalogue of Microorganisms (GCM) 10K type strain sequencing project: providing services to taxonomists for standard genome sequencing and annotation.</title>
        <authorList>
            <consortium name="The Broad Institute Genomics Platform"/>
            <consortium name="The Broad Institute Genome Sequencing Center for Infectious Disease"/>
            <person name="Wu L."/>
            <person name="Ma J."/>
        </authorList>
    </citation>
    <scope>NUCLEOTIDE SEQUENCE [LARGE SCALE GENOMIC DNA]</scope>
    <source>
        <strain evidence="4">JCM 9377</strain>
    </source>
</reference>
<accession>A0ABP6QID5</accession>
<gene>
    <name evidence="3" type="ORF">GCM10010468_65390</name>
</gene>
<dbReference type="EMBL" id="BAAAUV010000024">
    <property type="protein sequence ID" value="GAA3233045.1"/>
    <property type="molecule type" value="Genomic_DNA"/>
</dbReference>
<dbReference type="GO" id="GO:0005524">
    <property type="term" value="F:ATP binding"/>
    <property type="evidence" value="ECO:0007669"/>
    <property type="project" value="UniProtKB-KW"/>
</dbReference>
<dbReference type="PANTHER" id="PTHR35526">
    <property type="entry name" value="ANTI-SIGMA-F FACTOR RSBW-RELATED"/>
    <property type="match status" value="1"/>
</dbReference>
<organism evidence="3 4">
    <name type="scientific">Actinocorallia longicatena</name>
    <dbReference type="NCBI Taxonomy" id="111803"/>
    <lineage>
        <taxon>Bacteria</taxon>
        <taxon>Bacillati</taxon>
        <taxon>Actinomycetota</taxon>
        <taxon>Actinomycetes</taxon>
        <taxon>Streptosporangiales</taxon>
        <taxon>Thermomonosporaceae</taxon>
        <taxon>Actinocorallia</taxon>
    </lineage>
</organism>
<protein>
    <submittedName>
        <fullName evidence="3">ATP-binding protein</fullName>
    </submittedName>
</protein>
<keyword evidence="3" id="KW-0067">ATP-binding</keyword>
<evidence type="ECO:0000259" key="2">
    <source>
        <dbReference type="Pfam" id="PF13581"/>
    </source>
</evidence>
<dbReference type="RefSeq" id="WP_344835983.1">
    <property type="nucleotide sequence ID" value="NZ_BAAAUV010000024.1"/>
</dbReference>
<evidence type="ECO:0000313" key="4">
    <source>
        <dbReference type="Proteomes" id="UP001501237"/>
    </source>
</evidence>
<dbReference type="Proteomes" id="UP001501237">
    <property type="component" value="Unassembled WGS sequence"/>
</dbReference>
<dbReference type="Gene3D" id="3.30.565.10">
    <property type="entry name" value="Histidine kinase-like ATPase, C-terminal domain"/>
    <property type="match status" value="1"/>
</dbReference>
<dbReference type="Pfam" id="PF13581">
    <property type="entry name" value="HATPase_c_2"/>
    <property type="match status" value="1"/>
</dbReference>
<comment type="caution">
    <text evidence="3">The sequence shown here is derived from an EMBL/GenBank/DDBJ whole genome shotgun (WGS) entry which is preliminary data.</text>
</comment>
<keyword evidence="3" id="KW-0547">Nucleotide-binding</keyword>
<dbReference type="SUPFAM" id="SSF55874">
    <property type="entry name" value="ATPase domain of HSP90 chaperone/DNA topoisomerase II/histidine kinase"/>
    <property type="match status" value="1"/>
</dbReference>
<keyword evidence="1" id="KW-0418">Kinase</keyword>
<evidence type="ECO:0000256" key="1">
    <source>
        <dbReference type="ARBA" id="ARBA00022527"/>
    </source>
</evidence>
<dbReference type="PANTHER" id="PTHR35526:SF3">
    <property type="entry name" value="ANTI-SIGMA-F FACTOR RSBW"/>
    <property type="match status" value="1"/>
</dbReference>
<sequence length="140" mass="15479">MTMTADWMCCSDLTLGAADDAPYWARRSAENTLGAWKVHDPDGVVLLMVSELVTNAVAVSGPADPVRLRLIRLADRVRVTVWDRCSLQPAVRAADGEAALENEDGRGLWLVENLSIAWGWMLEASGGKFVWCEFLCDQWP</sequence>